<comment type="caution">
    <text evidence="1">The sequence shown here is derived from an EMBL/GenBank/DDBJ whole genome shotgun (WGS) entry which is preliminary data.</text>
</comment>
<dbReference type="EMBL" id="JBHTHU010000001">
    <property type="protein sequence ID" value="MFD0749216.1"/>
    <property type="molecule type" value="Genomic_DNA"/>
</dbReference>
<keyword evidence="2" id="KW-1185">Reference proteome</keyword>
<protein>
    <submittedName>
        <fullName evidence="1">RNA polymerase sigma factor</fullName>
    </submittedName>
</protein>
<name>A0ABW2YS31_9SPHI</name>
<dbReference type="InterPro" id="IPR013325">
    <property type="entry name" value="RNA_pol_sigma_r2"/>
</dbReference>
<dbReference type="SUPFAM" id="SSF88946">
    <property type="entry name" value="Sigma2 domain of RNA polymerase sigma factors"/>
    <property type="match status" value="1"/>
</dbReference>
<gene>
    <name evidence="1" type="ORF">ACFQZS_03620</name>
</gene>
<reference evidence="2" key="1">
    <citation type="journal article" date="2019" name="Int. J. Syst. Evol. Microbiol.">
        <title>The Global Catalogue of Microorganisms (GCM) 10K type strain sequencing project: providing services to taxonomists for standard genome sequencing and annotation.</title>
        <authorList>
            <consortium name="The Broad Institute Genomics Platform"/>
            <consortium name="The Broad Institute Genome Sequencing Center for Infectious Disease"/>
            <person name="Wu L."/>
            <person name="Ma J."/>
        </authorList>
    </citation>
    <scope>NUCLEOTIDE SEQUENCE [LARGE SCALE GENOMIC DNA]</scope>
    <source>
        <strain evidence="2">CCUG 63418</strain>
    </source>
</reference>
<dbReference type="Gene3D" id="1.10.1740.10">
    <property type="match status" value="1"/>
</dbReference>
<proteinExistence type="predicted"/>
<sequence length="93" mass="10535">MAGLKEFSDVELLDLLRDSDHAAYGEIFHRYFYLMFTHAYKRLGEEEQAKDVVKVVFAALWFGREGNLPVSNLAGYLYTGVRTGSLICLPGSR</sequence>
<accession>A0ABW2YS31</accession>
<organism evidence="1 2">
    <name type="scientific">Mucilaginibacter calamicampi</name>
    <dbReference type="NCBI Taxonomy" id="1302352"/>
    <lineage>
        <taxon>Bacteria</taxon>
        <taxon>Pseudomonadati</taxon>
        <taxon>Bacteroidota</taxon>
        <taxon>Sphingobacteriia</taxon>
        <taxon>Sphingobacteriales</taxon>
        <taxon>Sphingobacteriaceae</taxon>
        <taxon>Mucilaginibacter</taxon>
    </lineage>
</organism>
<dbReference type="Proteomes" id="UP001596958">
    <property type="component" value="Unassembled WGS sequence"/>
</dbReference>
<dbReference type="RefSeq" id="WP_377097383.1">
    <property type="nucleotide sequence ID" value="NZ_JBHTHU010000001.1"/>
</dbReference>
<evidence type="ECO:0000313" key="2">
    <source>
        <dbReference type="Proteomes" id="UP001596958"/>
    </source>
</evidence>
<evidence type="ECO:0000313" key="1">
    <source>
        <dbReference type="EMBL" id="MFD0749216.1"/>
    </source>
</evidence>